<dbReference type="EMBL" id="BTSX01000006">
    <property type="protein sequence ID" value="GMT05269.1"/>
    <property type="molecule type" value="Genomic_DNA"/>
</dbReference>
<accession>A0AAV5UE93</accession>
<keyword evidence="2" id="KW-0732">Signal</keyword>
<reference evidence="3" key="1">
    <citation type="submission" date="2023-10" db="EMBL/GenBank/DDBJ databases">
        <title>Genome assembly of Pristionchus species.</title>
        <authorList>
            <person name="Yoshida K."/>
            <person name="Sommer R.J."/>
        </authorList>
    </citation>
    <scope>NUCLEOTIDE SEQUENCE</scope>
    <source>
        <strain evidence="3">RS0144</strain>
    </source>
</reference>
<name>A0AAV5UE93_9BILA</name>
<comment type="caution">
    <text evidence="3">The sequence shown here is derived from an EMBL/GenBank/DDBJ whole genome shotgun (WGS) entry which is preliminary data.</text>
</comment>
<evidence type="ECO:0000256" key="1">
    <source>
        <dbReference type="SAM" id="MobiDB-lite"/>
    </source>
</evidence>
<keyword evidence="4" id="KW-1185">Reference proteome</keyword>
<evidence type="ECO:0000313" key="4">
    <source>
        <dbReference type="Proteomes" id="UP001432027"/>
    </source>
</evidence>
<protein>
    <submittedName>
        <fullName evidence="3">Uncharacterized protein</fullName>
    </submittedName>
</protein>
<feature type="chain" id="PRO_5043977835" evidence="2">
    <location>
        <begin position="24"/>
        <end position="637"/>
    </location>
</feature>
<dbReference type="AlphaFoldDB" id="A0AAV5UE93"/>
<gene>
    <name evidence="3" type="ORF">PENTCL1PPCAC_27443</name>
</gene>
<feature type="signal peptide" evidence="2">
    <location>
        <begin position="1"/>
        <end position="23"/>
    </location>
</feature>
<proteinExistence type="predicted"/>
<feature type="non-terminal residue" evidence="3">
    <location>
        <position position="1"/>
    </location>
</feature>
<evidence type="ECO:0000256" key="2">
    <source>
        <dbReference type="SAM" id="SignalP"/>
    </source>
</evidence>
<evidence type="ECO:0000313" key="3">
    <source>
        <dbReference type="EMBL" id="GMT05269.1"/>
    </source>
</evidence>
<dbReference type="Proteomes" id="UP001432027">
    <property type="component" value="Unassembled WGS sequence"/>
</dbReference>
<sequence length="637" mass="67522">QMHVGTSLIVSVLFSLCFNPISAFPTSESSQVAENAGDKSVGRLAFTLADPNAGKSADAPPGGTFMDIIAALTKSTFFQKFIQYIGGVAAPQNDEPKRNFATRPPVPLADLPEAARNFEASLSHDDAIESVPSGAAIALMDGSALHKSINDEGFTQLLFGEKGVLTNVFHVMDAQRQNEQATMAEAARRSTQSDPGNAKIKDMDFAKVFDALLMGGQKKNEFGEPGPELPEFLGICNRLSCGDIYKAIDEFRRSDFFSNFQTALQLIQDPKGWEILGKMLSNPELIAQFTGGGGEAAAIGGGVAGGVGAGLSGMLGSALGGAKEAVAKEGGDGLTSKDGDFGTDFSNMAKIDKEQLAAAFKLPETSFSIDEGAKGAGAGEDYYSELVTKIDEDFEVEDRDILGLPTKATTTTSQRPSTTTMTTTQRPTSSTTTVPAATSTTRATPAATTRPPQPTTAAAAMTPAPMLFPKKGEEIPMPDFEFNIDEEDYGSTFEKSIDAMPPMVEKIGVDEKIPGGTMNTTSKPVEMLIVGRNFMEASKIVPSSSTTTTRLTSIQTTTVPKQTTTTTTPQPRSIVPIVVPRAIRPMVPVATSAPLIISPSTSRPAMRRISISGGSGSTPVPKNFRKESDYYAMYYDN</sequence>
<feature type="region of interest" description="Disordered" evidence="1">
    <location>
        <begin position="407"/>
        <end position="457"/>
    </location>
</feature>
<organism evidence="3 4">
    <name type="scientific">Pristionchus entomophagus</name>
    <dbReference type="NCBI Taxonomy" id="358040"/>
    <lineage>
        <taxon>Eukaryota</taxon>
        <taxon>Metazoa</taxon>
        <taxon>Ecdysozoa</taxon>
        <taxon>Nematoda</taxon>
        <taxon>Chromadorea</taxon>
        <taxon>Rhabditida</taxon>
        <taxon>Rhabditina</taxon>
        <taxon>Diplogasteromorpha</taxon>
        <taxon>Diplogasteroidea</taxon>
        <taxon>Neodiplogasteridae</taxon>
        <taxon>Pristionchus</taxon>
    </lineage>
</organism>
<feature type="compositionally biased region" description="Low complexity" evidence="1">
    <location>
        <begin position="409"/>
        <end position="457"/>
    </location>
</feature>
<feature type="region of interest" description="Disordered" evidence="1">
    <location>
        <begin position="546"/>
        <end position="570"/>
    </location>
</feature>